<evidence type="ECO:0000313" key="4">
    <source>
        <dbReference type="EMBL" id="MFD0987960.1"/>
    </source>
</evidence>
<organism evidence="4 5">
    <name type="scientific">Methyloligella solikamskensis</name>
    <dbReference type="NCBI Taxonomy" id="1177756"/>
    <lineage>
        <taxon>Bacteria</taxon>
        <taxon>Pseudomonadati</taxon>
        <taxon>Pseudomonadota</taxon>
        <taxon>Alphaproteobacteria</taxon>
        <taxon>Hyphomicrobiales</taxon>
        <taxon>Hyphomicrobiaceae</taxon>
        <taxon>Methyloligella</taxon>
    </lineage>
</organism>
<evidence type="ECO:0000256" key="3">
    <source>
        <dbReference type="ARBA" id="ARBA00031983"/>
    </source>
</evidence>
<dbReference type="EMBL" id="JBHTJO010000001">
    <property type="protein sequence ID" value="MFD0987960.1"/>
    <property type="molecule type" value="Genomic_DNA"/>
</dbReference>
<evidence type="ECO:0000256" key="2">
    <source>
        <dbReference type="ARBA" id="ARBA00011985"/>
    </source>
</evidence>
<dbReference type="GO" id="GO:0016798">
    <property type="term" value="F:hydrolase activity, acting on glycosyl bonds"/>
    <property type="evidence" value="ECO:0007669"/>
    <property type="project" value="UniProtKB-KW"/>
</dbReference>
<proteinExistence type="predicted"/>
<comment type="catalytic activity">
    <reaction evidence="1">
        <text>AMP + H2O = D-ribose 5-phosphate + adenine</text>
        <dbReference type="Rhea" id="RHEA:20129"/>
        <dbReference type="ChEBI" id="CHEBI:15377"/>
        <dbReference type="ChEBI" id="CHEBI:16708"/>
        <dbReference type="ChEBI" id="CHEBI:78346"/>
        <dbReference type="ChEBI" id="CHEBI:456215"/>
        <dbReference type="EC" id="3.2.2.4"/>
    </reaction>
</comment>
<reference evidence="5" key="1">
    <citation type="journal article" date="2019" name="Int. J. Syst. Evol. Microbiol.">
        <title>The Global Catalogue of Microorganisms (GCM) 10K type strain sequencing project: providing services to taxonomists for standard genome sequencing and annotation.</title>
        <authorList>
            <consortium name="The Broad Institute Genomics Platform"/>
            <consortium name="The Broad Institute Genome Sequencing Center for Infectious Disease"/>
            <person name="Wu L."/>
            <person name="Ma J."/>
        </authorList>
    </citation>
    <scope>NUCLEOTIDE SEQUENCE [LARGE SCALE GENOMIC DNA]</scope>
    <source>
        <strain evidence="5">CCUG 61697</strain>
    </source>
</reference>
<dbReference type="InterPro" id="IPR052341">
    <property type="entry name" value="LOG_family_nucleotidases"/>
</dbReference>
<dbReference type="EC" id="3.2.2.4" evidence="2"/>
<dbReference type="PANTHER" id="PTHR43393">
    <property type="entry name" value="CYTOKININ RIBOSIDE 5'-MONOPHOSPHATE PHOSPHORIBOHYDROLASE"/>
    <property type="match status" value="1"/>
</dbReference>
<protein>
    <recommendedName>
        <fullName evidence="3">AMP nucleosidase</fullName>
        <ecNumber evidence="2">3.2.2.4</ecNumber>
    </recommendedName>
    <alternativeName>
        <fullName evidence="3">AMP nucleosidase</fullName>
    </alternativeName>
</protein>
<keyword evidence="4" id="KW-0378">Hydrolase</keyword>
<comment type="caution">
    <text evidence="4">The sequence shown here is derived from an EMBL/GenBank/DDBJ whole genome shotgun (WGS) entry which is preliminary data.</text>
</comment>
<dbReference type="PANTHER" id="PTHR43393:SF3">
    <property type="entry name" value="LYSINE DECARBOXYLASE-LIKE PROTEIN"/>
    <property type="match status" value="1"/>
</dbReference>
<dbReference type="InterPro" id="IPR031100">
    <property type="entry name" value="LOG_fam"/>
</dbReference>
<dbReference type="SUPFAM" id="SSF102405">
    <property type="entry name" value="MCP/YpsA-like"/>
    <property type="match status" value="1"/>
</dbReference>
<evidence type="ECO:0000256" key="1">
    <source>
        <dbReference type="ARBA" id="ARBA00000274"/>
    </source>
</evidence>
<dbReference type="Gene3D" id="3.40.50.450">
    <property type="match status" value="1"/>
</dbReference>
<sequence>MNRPEDILDDEEASEEKGRTHRLAFEDLDFLRSDEMRPLRLALEFSKADLALQKQGIASTVVVFGSHRVLSPEQAEEALKAAQDEASRKRAEHKKRMSVWYEEARHFALIVSERGGALAIEGDRHNVIATGAGPGIMEAANRGAAEAGAPTIGFNIALPEPQEPNRFITPELTFRFRYFGIRKMHFAMRANALAVFPGGFGTLDELFEILTLRQSHKYPPMMPVILFCRDYWRSIVNFEALAEFDMIGSEDAKLFEFVDSAEEAWEVMLAHGVLDRAPLPEV</sequence>
<dbReference type="RefSeq" id="WP_379090422.1">
    <property type="nucleotide sequence ID" value="NZ_JBHTJO010000001.1"/>
</dbReference>
<dbReference type="Proteomes" id="UP001597102">
    <property type="component" value="Unassembled WGS sequence"/>
</dbReference>
<dbReference type="Pfam" id="PF03641">
    <property type="entry name" value="Lysine_decarbox"/>
    <property type="match status" value="1"/>
</dbReference>
<keyword evidence="5" id="KW-1185">Reference proteome</keyword>
<keyword evidence="4" id="KW-0326">Glycosidase</keyword>
<gene>
    <name evidence="4" type="ORF">ACFQ2F_12710</name>
</gene>
<accession>A0ABW3JBY6</accession>
<name>A0ABW3JBY6_9HYPH</name>
<evidence type="ECO:0000313" key="5">
    <source>
        <dbReference type="Proteomes" id="UP001597102"/>
    </source>
</evidence>